<dbReference type="PROSITE" id="PS50011">
    <property type="entry name" value="PROTEIN_KINASE_DOM"/>
    <property type="match status" value="1"/>
</dbReference>
<feature type="compositionally biased region" description="Pro residues" evidence="22">
    <location>
        <begin position="913"/>
        <end position="922"/>
    </location>
</feature>
<dbReference type="EC" id="2.7.11.13" evidence="6"/>
<dbReference type="InterPro" id="IPR037313">
    <property type="entry name" value="PKN_HR1_1"/>
</dbReference>
<keyword evidence="13 28" id="KW-0418">Kinase</keyword>
<dbReference type="GO" id="GO:0016301">
    <property type="term" value="F:kinase activity"/>
    <property type="evidence" value="ECO:0007669"/>
    <property type="project" value="UniProtKB-KW"/>
</dbReference>
<keyword evidence="10" id="KW-0808">Transferase</keyword>
<feature type="compositionally biased region" description="Polar residues" evidence="22">
    <location>
        <begin position="209"/>
        <end position="225"/>
    </location>
</feature>
<dbReference type="RefSeq" id="XP_058986976.1">
    <property type="nucleotide sequence ID" value="XM_059130993.1"/>
</dbReference>
<feature type="compositionally biased region" description="Basic and acidic residues" evidence="22">
    <location>
        <begin position="490"/>
        <end position="500"/>
    </location>
</feature>
<comment type="catalytic activity">
    <reaction evidence="18">
        <text>L-seryl-[protein] + ATP = O-phospho-L-seryl-[protein] + ADP + H(+)</text>
        <dbReference type="Rhea" id="RHEA:17989"/>
        <dbReference type="Rhea" id="RHEA-COMP:9863"/>
        <dbReference type="Rhea" id="RHEA-COMP:11604"/>
        <dbReference type="ChEBI" id="CHEBI:15378"/>
        <dbReference type="ChEBI" id="CHEBI:29999"/>
        <dbReference type="ChEBI" id="CHEBI:30616"/>
        <dbReference type="ChEBI" id="CHEBI:83421"/>
        <dbReference type="ChEBI" id="CHEBI:456216"/>
        <dbReference type="EC" id="2.7.11.13"/>
    </reaction>
</comment>
<dbReference type="SMART" id="SM00133">
    <property type="entry name" value="S_TK_X"/>
    <property type="match status" value="1"/>
</dbReference>
<evidence type="ECO:0000256" key="14">
    <source>
        <dbReference type="ARBA" id="ARBA00022840"/>
    </source>
</evidence>
<keyword evidence="15 19" id="KW-0175">Coiled coil</keyword>
<feature type="region of interest" description="Disordered" evidence="22">
    <location>
        <begin position="16"/>
        <end position="64"/>
    </location>
</feature>
<feature type="domain" description="REM-1" evidence="26">
    <location>
        <begin position="339"/>
        <end position="418"/>
    </location>
</feature>
<evidence type="ECO:0000256" key="1">
    <source>
        <dbReference type="ARBA" id="ARBA00004123"/>
    </source>
</evidence>
<sequence>MHNLYLRIKTHLSVLTSQNSSNTSPLKKPPSGTPSVVTTPASATTTPRHRHNSAPDMELQRSRSLKSIRVRKISKGSLKSLRRGTVCVTVSTHASSVFYDTDTEGDYIKHPVLYELSYKYGFTDNLPESGLPSRLEDIKEAIRREIRKELKIKEGAEKLREVAKDRRSLNDVAAIVKKSNNKIAELKSELQELESQILLTQGNDRDILSPTTPNASLGGNSSDGNTGEGNGLISGGHEQLSANDKLLLSLEKQLNIEMKVKNGAENMIQSLQSGHYGRDKKLLGEAQQMLTDSKAKIEFLRLRILKVKQNKEHAYKLSQQVAMDAADNGGSSGPGSAGGLLPQRLETSLEERIEELRHRLRIEAAVVDGAKNVIRILRNSKVPDKKALQEAHARLSESSRKLDLLCHSLDLRRLELPAESVAAQQLKSELQSVQQASSPVPFNYTSLQPFHAGLLGGKPYQQVSTLGRCASVTGKLEVRLMGCQGLLEDVPGRSRRDKDNNSSPGDLRSFVKGVTSRSSSKSYSVKDETSSEIMAVIKLDNMTVAQTSWKPCSQQAWDQRFSIDLDRSRELEIGVYWRDWRSLCAVKFLRLEEFIDDVRHGMALQLEPQGLLFAEIKFLNPMISQKPKLRRQQMIFNKQQVKNIPRAKQMNINVATWGRLLKRNAPSNTILAGGKMPATNRDSESPISRTPSSGTIDQEPEPYSPGILAQNMQYDAEAGSTEHIETPGECPDPSVSGLSGKRPLSMQGIAALPPEVTSPPQQKNTAAANNNLHLTIPGKLTQLNPIPKPPTSAGSKQTTPTDVVPPPVPATSPPKLDQEAHINLVHITIEPTIPLSLTTTTTSLNKACSSSSSLSLANVSSECVASSLPPPPPSRPISSACNEVKTKPQHEEQQHQEKQQPQTILHTSNGTTTPPPPLPPPSNRNSANVPLSFPPIDIAAGTSPTKTYITTVEHFITANEDEKYNPEIKVIPQFSNVSISNNNNNIQQQQQHSSEPSPIIQEPQTPIVYGGHLSASEANAPHFPQPAQRQQNYQPPSQQQQPQSSAVGQQQPIYQNQFELQNAAAAAAAQANSRRNVARGLQYRDSAYESRRQSQNITAPPGILSMDNFRMLSVLGRGHFGKVILCQLRTNNQYYAIKALKKGDIIARDEVESLLSEKRIFEVANAMRHPFLVNLYACFQTEQHVCFVMEYAAGGDLMMHIHTDVFSEPRAVFYAACVVLGLQYLHENKIIYRDLKLDNLLLDTEGYVKIADFGLCKEGMGFGDRTGTFCGTPEFLAPEVLTETSYTRAVDWWGLGVLIFEMLVGESPFPGDDEEEVFDSIVNDEVRYPRFLSLEAIAIMRRLLRKNPERRLGSSERDAEDVKRQAFFRSIVWDDLLLRRVRPPFVPTITHLEDVSNFDEEFTSERPQLTPPKEPRVLTDEEQMFFQDFTYTADWS</sequence>
<dbReference type="PANTHER" id="PTHR24351">
    <property type="entry name" value="RIBOSOMAL PROTEIN S6 KINASE"/>
    <property type="match status" value="1"/>
</dbReference>
<evidence type="ECO:0000256" key="16">
    <source>
        <dbReference type="ARBA" id="ARBA00023242"/>
    </source>
</evidence>
<dbReference type="InterPro" id="IPR000008">
    <property type="entry name" value="C2_dom"/>
</dbReference>
<evidence type="ECO:0000256" key="21">
    <source>
        <dbReference type="SAM" id="Coils"/>
    </source>
</evidence>
<keyword evidence="8" id="KW-0723">Serine/threonine-protein kinase</keyword>
<evidence type="ECO:0000256" key="9">
    <source>
        <dbReference type="ARBA" id="ARBA00022553"/>
    </source>
</evidence>
<keyword evidence="12 20" id="KW-0547">Nucleotide-binding</keyword>
<dbReference type="SMART" id="SM00742">
    <property type="entry name" value="Hr1"/>
    <property type="match status" value="3"/>
</dbReference>
<reference evidence="28" key="1">
    <citation type="submission" date="2025-08" db="UniProtKB">
        <authorList>
            <consortium name="RefSeq"/>
        </authorList>
    </citation>
    <scope>IDENTIFICATION</scope>
    <source>
        <strain evidence="28">Aabys</strain>
        <tissue evidence="28">Whole body</tissue>
    </source>
</reference>
<evidence type="ECO:0000313" key="28">
    <source>
        <dbReference type="RefSeq" id="XP_058986976.1"/>
    </source>
</evidence>
<feature type="region of interest" description="Disordered" evidence="22">
    <location>
        <begin position="777"/>
        <end position="814"/>
    </location>
</feature>
<keyword evidence="27" id="KW-1185">Reference proteome</keyword>
<evidence type="ECO:0000256" key="8">
    <source>
        <dbReference type="ARBA" id="ARBA00022527"/>
    </source>
</evidence>
<keyword evidence="11" id="KW-0677">Repeat</keyword>
<evidence type="ECO:0000256" key="12">
    <source>
        <dbReference type="ARBA" id="ARBA00022741"/>
    </source>
</evidence>
<dbReference type="CDD" id="cd05589">
    <property type="entry name" value="STKc_PKN"/>
    <property type="match status" value="1"/>
</dbReference>
<feature type="compositionally biased region" description="Low complexity" evidence="22">
    <location>
        <begin position="1028"/>
        <end position="1049"/>
    </location>
</feature>
<evidence type="ECO:0000256" key="4">
    <source>
        <dbReference type="ARBA" id="ARBA00004626"/>
    </source>
</evidence>
<evidence type="ECO:0000256" key="5">
    <source>
        <dbReference type="ARBA" id="ARBA00005490"/>
    </source>
</evidence>
<feature type="compositionally biased region" description="Pro residues" evidence="22">
    <location>
        <begin position="803"/>
        <end position="812"/>
    </location>
</feature>
<evidence type="ECO:0000256" key="6">
    <source>
        <dbReference type="ARBA" id="ARBA00012429"/>
    </source>
</evidence>
<keyword evidence="16" id="KW-0539">Nucleus</keyword>
<evidence type="ECO:0000256" key="2">
    <source>
        <dbReference type="ARBA" id="ARBA00004214"/>
    </source>
</evidence>
<dbReference type="SMART" id="SM00239">
    <property type="entry name" value="C2"/>
    <property type="match status" value="1"/>
</dbReference>
<dbReference type="Gene3D" id="1.10.287.160">
    <property type="entry name" value="HR1 repeat"/>
    <property type="match status" value="3"/>
</dbReference>
<dbReference type="Gene3D" id="3.30.200.20">
    <property type="entry name" value="Phosphorylase Kinase, domain 1"/>
    <property type="match status" value="1"/>
</dbReference>
<feature type="compositionally biased region" description="Polar residues" evidence="22">
    <location>
        <begin position="16"/>
        <end position="25"/>
    </location>
</feature>
<feature type="domain" description="Protein kinase" evidence="24">
    <location>
        <begin position="1109"/>
        <end position="1368"/>
    </location>
</feature>
<feature type="region of interest" description="Disordered" evidence="22">
    <location>
        <begin position="490"/>
        <end position="513"/>
    </location>
</feature>
<evidence type="ECO:0000256" key="15">
    <source>
        <dbReference type="ARBA" id="ARBA00023054"/>
    </source>
</evidence>
<dbReference type="InterPro" id="IPR017892">
    <property type="entry name" value="Pkinase_C"/>
</dbReference>
<dbReference type="InterPro" id="IPR011072">
    <property type="entry name" value="HR1_rho-bd"/>
</dbReference>
<keyword evidence="7" id="KW-0963">Cytoplasm</keyword>
<dbReference type="InterPro" id="IPR011009">
    <property type="entry name" value="Kinase-like_dom_sf"/>
</dbReference>
<dbReference type="SMART" id="SM00220">
    <property type="entry name" value="S_TKc"/>
    <property type="match status" value="1"/>
</dbReference>
<dbReference type="GeneID" id="101900440"/>
<dbReference type="SUPFAM" id="SSF56112">
    <property type="entry name" value="Protein kinase-like (PK-like)"/>
    <property type="match status" value="1"/>
</dbReference>
<dbReference type="CDD" id="cd11622">
    <property type="entry name" value="HR1_PKN_1"/>
    <property type="match status" value="1"/>
</dbReference>
<name>A0ABM3VME5_MUSDO</name>
<feature type="region of interest" description="Disordered" evidence="22">
    <location>
        <begin position="718"/>
        <end position="739"/>
    </location>
</feature>
<dbReference type="InterPro" id="IPR000961">
    <property type="entry name" value="AGC-kinase_C"/>
</dbReference>
<feature type="region of interest" description="Disordered" evidence="22">
    <location>
        <begin position="204"/>
        <end position="236"/>
    </location>
</feature>
<dbReference type="Pfam" id="PF02185">
    <property type="entry name" value="HR1"/>
    <property type="match status" value="3"/>
</dbReference>
<comment type="similarity">
    <text evidence="5">Belongs to the protein kinase superfamily. AGC Ser/Thr protein kinase family. PKC subfamily.</text>
</comment>
<protein>
    <recommendedName>
        <fullName evidence="6">protein kinase C</fullName>
        <ecNumber evidence="6">2.7.11.13</ecNumber>
    </recommendedName>
</protein>
<dbReference type="Gene3D" id="1.10.510.10">
    <property type="entry name" value="Transferase(Phosphotransferase) domain 1"/>
    <property type="match status" value="1"/>
</dbReference>
<dbReference type="PROSITE" id="PS00108">
    <property type="entry name" value="PROTEIN_KINASE_ST"/>
    <property type="match status" value="1"/>
</dbReference>
<feature type="region of interest" description="Disordered" evidence="22">
    <location>
        <begin position="668"/>
        <end position="706"/>
    </location>
</feature>
<dbReference type="InterPro" id="IPR008271">
    <property type="entry name" value="Ser/Thr_kinase_AS"/>
</dbReference>
<feature type="compositionally biased region" description="Basic and acidic residues" evidence="22">
    <location>
        <begin position="884"/>
        <end position="898"/>
    </location>
</feature>
<dbReference type="InterPro" id="IPR036274">
    <property type="entry name" value="HR1_rpt_sf"/>
</dbReference>
<proteinExistence type="inferred from homology"/>
<dbReference type="InterPro" id="IPR000719">
    <property type="entry name" value="Prot_kinase_dom"/>
</dbReference>
<evidence type="ECO:0000256" key="22">
    <source>
        <dbReference type="SAM" id="MobiDB-lite"/>
    </source>
</evidence>
<keyword evidence="9" id="KW-0597">Phosphoprotein</keyword>
<evidence type="ECO:0000256" key="13">
    <source>
        <dbReference type="ARBA" id="ARBA00022777"/>
    </source>
</evidence>
<evidence type="ECO:0000256" key="18">
    <source>
        <dbReference type="ARBA" id="ARBA00047470"/>
    </source>
</evidence>
<dbReference type="Proteomes" id="UP001652621">
    <property type="component" value="Unplaced"/>
</dbReference>
<dbReference type="SUPFAM" id="SSF46585">
    <property type="entry name" value="HR1 repeat"/>
    <property type="match status" value="3"/>
</dbReference>
<dbReference type="Pfam" id="PF00069">
    <property type="entry name" value="Pkinase"/>
    <property type="match status" value="1"/>
</dbReference>
<evidence type="ECO:0000259" key="26">
    <source>
        <dbReference type="PROSITE" id="PS51860"/>
    </source>
</evidence>
<dbReference type="PROSITE" id="PS51285">
    <property type="entry name" value="AGC_KINASE_CTER"/>
    <property type="match status" value="1"/>
</dbReference>
<evidence type="ECO:0000256" key="11">
    <source>
        <dbReference type="ARBA" id="ARBA00022737"/>
    </source>
</evidence>
<gene>
    <name evidence="28" type="primary">LOC101900440</name>
</gene>
<feature type="domain" description="REM-1" evidence="26">
    <location>
        <begin position="233"/>
        <end position="313"/>
    </location>
</feature>
<feature type="compositionally biased region" description="Polar residues" evidence="22">
    <location>
        <begin position="685"/>
        <end position="696"/>
    </location>
</feature>
<comment type="catalytic activity">
    <reaction evidence="17">
        <text>L-threonyl-[protein] + ATP = O-phospho-L-threonyl-[protein] + ADP + H(+)</text>
        <dbReference type="Rhea" id="RHEA:46608"/>
        <dbReference type="Rhea" id="RHEA-COMP:11060"/>
        <dbReference type="Rhea" id="RHEA-COMP:11605"/>
        <dbReference type="ChEBI" id="CHEBI:15378"/>
        <dbReference type="ChEBI" id="CHEBI:30013"/>
        <dbReference type="ChEBI" id="CHEBI:30616"/>
        <dbReference type="ChEBI" id="CHEBI:61977"/>
        <dbReference type="ChEBI" id="CHEBI:456216"/>
        <dbReference type="EC" id="2.7.11.13"/>
    </reaction>
</comment>
<feature type="coiled-coil region" evidence="21">
    <location>
        <begin position="169"/>
        <end position="203"/>
    </location>
</feature>
<feature type="domain" description="REM-1" evidence="26">
    <location>
        <begin position="125"/>
        <end position="199"/>
    </location>
</feature>
<dbReference type="InterPro" id="IPR035892">
    <property type="entry name" value="C2_domain_sf"/>
</dbReference>
<evidence type="ECO:0000313" key="27">
    <source>
        <dbReference type="Proteomes" id="UP001652621"/>
    </source>
</evidence>
<organism evidence="27 28">
    <name type="scientific">Musca domestica</name>
    <name type="common">House fly</name>
    <dbReference type="NCBI Taxonomy" id="7370"/>
    <lineage>
        <taxon>Eukaryota</taxon>
        <taxon>Metazoa</taxon>
        <taxon>Ecdysozoa</taxon>
        <taxon>Arthropoda</taxon>
        <taxon>Hexapoda</taxon>
        <taxon>Insecta</taxon>
        <taxon>Pterygota</taxon>
        <taxon>Neoptera</taxon>
        <taxon>Endopterygota</taxon>
        <taxon>Diptera</taxon>
        <taxon>Brachycera</taxon>
        <taxon>Muscomorpha</taxon>
        <taxon>Muscoidea</taxon>
        <taxon>Muscidae</taxon>
        <taxon>Musca</taxon>
    </lineage>
</organism>
<evidence type="ECO:0000256" key="20">
    <source>
        <dbReference type="PROSITE-ProRule" id="PRU10141"/>
    </source>
</evidence>
<dbReference type="PROSITE" id="PS51860">
    <property type="entry name" value="REM_1"/>
    <property type="match status" value="3"/>
</dbReference>
<evidence type="ECO:0000259" key="25">
    <source>
        <dbReference type="PROSITE" id="PS51285"/>
    </source>
</evidence>
<feature type="region of interest" description="Disordered" evidence="22">
    <location>
        <begin position="863"/>
        <end position="942"/>
    </location>
</feature>
<feature type="compositionally biased region" description="Low complexity" evidence="22">
    <location>
        <begin position="33"/>
        <end position="46"/>
    </location>
</feature>
<comment type="subcellular location">
    <subcellularLocation>
        <location evidence="4">Cleavage furrow</location>
    </subcellularLocation>
    <subcellularLocation>
        <location evidence="3">Cytoplasm</location>
    </subcellularLocation>
    <subcellularLocation>
        <location evidence="2">Midbody</location>
    </subcellularLocation>
    <subcellularLocation>
        <location evidence="1">Nucleus</location>
    </subcellularLocation>
</comment>
<evidence type="ECO:0000256" key="10">
    <source>
        <dbReference type="ARBA" id="ARBA00022679"/>
    </source>
</evidence>
<dbReference type="PROSITE" id="PS50004">
    <property type="entry name" value="C2"/>
    <property type="match status" value="1"/>
</dbReference>
<dbReference type="CDD" id="cd11623">
    <property type="entry name" value="HR1_PKN_2"/>
    <property type="match status" value="1"/>
</dbReference>
<evidence type="ECO:0000256" key="19">
    <source>
        <dbReference type="PROSITE-ProRule" id="PRU01207"/>
    </source>
</evidence>
<feature type="domain" description="AGC-kinase C-terminal" evidence="25">
    <location>
        <begin position="1369"/>
        <end position="1436"/>
    </location>
</feature>
<evidence type="ECO:0000259" key="23">
    <source>
        <dbReference type="PROSITE" id="PS50004"/>
    </source>
</evidence>
<dbReference type="InterPro" id="IPR017441">
    <property type="entry name" value="Protein_kinase_ATP_BS"/>
</dbReference>
<evidence type="ECO:0000256" key="17">
    <source>
        <dbReference type="ARBA" id="ARBA00047272"/>
    </source>
</evidence>
<dbReference type="Pfam" id="PF00433">
    <property type="entry name" value="Pkinase_C"/>
    <property type="match status" value="1"/>
</dbReference>
<accession>A0ABM3VME5</accession>
<feature type="domain" description="C2" evidence="23">
    <location>
        <begin position="455"/>
        <end position="611"/>
    </location>
</feature>
<dbReference type="PROSITE" id="PS00107">
    <property type="entry name" value="PROTEIN_KINASE_ATP"/>
    <property type="match status" value="1"/>
</dbReference>
<keyword evidence="14 20" id="KW-0067">ATP-binding</keyword>
<feature type="region of interest" description="Disordered" evidence="22">
    <location>
        <begin position="1016"/>
        <end position="1049"/>
    </location>
</feature>
<evidence type="ECO:0000256" key="7">
    <source>
        <dbReference type="ARBA" id="ARBA00022490"/>
    </source>
</evidence>
<feature type="binding site" evidence="20">
    <location>
        <position position="1138"/>
    </location>
    <ligand>
        <name>ATP</name>
        <dbReference type="ChEBI" id="CHEBI:30616"/>
    </ligand>
</feature>
<dbReference type="SUPFAM" id="SSF49562">
    <property type="entry name" value="C2 domain (Calcium/lipid-binding domain, CaLB)"/>
    <property type="match status" value="1"/>
</dbReference>
<evidence type="ECO:0000256" key="3">
    <source>
        <dbReference type="ARBA" id="ARBA00004496"/>
    </source>
</evidence>
<evidence type="ECO:0000259" key="24">
    <source>
        <dbReference type="PROSITE" id="PS50011"/>
    </source>
</evidence>
<dbReference type="CDD" id="cd11625">
    <property type="entry name" value="HR1_PKN_3"/>
    <property type="match status" value="1"/>
</dbReference>